<dbReference type="EMBL" id="BOMV01000062">
    <property type="protein sequence ID" value="GIE98455.1"/>
    <property type="molecule type" value="Genomic_DNA"/>
</dbReference>
<dbReference type="Proteomes" id="UP000636960">
    <property type="component" value="Unassembled WGS sequence"/>
</dbReference>
<evidence type="ECO:0000313" key="2">
    <source>
        <dbReference type="EMBL" id="GIE98455.1"/>
    </source>
</evidence>
<feature type="compositionally biased region" description="Pro residues" evidence="1">
    <location>
        <begin position="369"/>
        <end position="410"/>
    </location>
</feature>
<accession>A0A919K3T3</accession>
<reference evidence="2" key="1">
    <citation type="submission" date="2021-01" db="EMBL/GenBank/DDBJ databases">
        <title>Whole genome shotgun sequence of Actinoplanes rishiriensis NBRC 108556.</title>
        <authorList>
            <person name="Komaki H."/>
            <person name="Tamura T."/>
        </authorList>
    </citation>
    <scope>NUCLEOTIDE SEQUENCE</scope>
    <source>
        <strain evidence="2">NBRC 108556</strain>
    </source>
</reference>
<gene>
    <name evidence="2" type="ORF">Ari01nite_59200</name>
</gene>
<dbReference type="AlphaFoldDB" id="A0A919K3T3"/>
<evidence type="ECO:0000256" key="1">
    <source>
        <dbReference type="SAM" id="MobiDB-lite"/>
    </source>
</evidence>
<proteinExistence type="predicted"/>
<organism evidence="2 3">
    <name type="scientific">Paractinoplanes rishiriensis</name>
    <dbReference type="NCBI Taxonomy" id="1050105"/>
    <lineage>
        <taxon>Bacteria</taxon>
        <taxon>Bacillati</taxon>
        <taxon>Actinomycetota</taxon>
        <taxon>Actinomycetes</taxon>
        <taxon>Micromonosporales</taxon>
        <taxon>Micromonosporaceae</taxon>
        <taxon>Paractinoplanes</taxon>
    </lineage>
</organism>
<protein>
    <submittedName>
        <fullName evidence="2">Uncharacterized protein</fullName>
    </submittedName>
</protein>
<comment type="caution">
    <text evidence="2">The sequence shown here is derived from an EMBL/GenBank/DDBJ whole genome shotgun (WGS) entry which is preliminary data.</text>
</comment>
<evidence type="ECO:0000313" key="3">
    <source>
        <dbReference type="Proteomes" id="UP000636960"/>
    </source>
</evidence>
<feature type="region of interest" description="Disordered" evidence="1">
    <location>
        <begin position="353"/>
        <end position="448"/>
    </location>
</feature>
<sequence>MIVVAFVRGFERDDYAPEYGLIVLRDPAGGDEGSEPAGTFAGAGARWLTSQAGSGHHTVRLELHDGPPPAGDFRDSMETPYRAVSGELTLTVLTGGGGGPVHLDLGAPGDYRVRVTRSDDRWLLQFWPGPGPGLPGWHARSRPAAGPGNSGWQTELEYAPMELAGVVSAAAREHGGPVTADQVDAWGRAHHRPPGWLDEPMWPPPRAPLTTGHADLDRRNADQRATVLDRLARSRRRLDEIAAELGVPPVARRRDALPLLAAAGILNQQQDRYAAGHPARVDTVLSLPPERVRGVRWQDARSRYGGLAEDLQSLLRWTTEPALEVTAAALAARLLVPEADLRAALAFAEESGLLHTGGGDPLRLSPGRRPTPPPTAPTAPTAPPPPPAPTAPPAPPAPTAPPPPRAPRPASPHHSDRPGHTITGFFTPLSGGRREEPPAPPFGAPPRAGVVRADGAVLVWRDGEAVELARLQPARAARALETRAGVLVVAHGHPARLISAGGRVTEVDAVRQQVLAVPGDGRRVAVVDSEYHRRQSRYRLLVVDLESGDVTTMPWPADRGIGVLGAYRDSVFFAEQGEVFRWTPGSEPVVVQHPVREVDPVSGATCGRTIEGAAVTRADGGTVTLPVEAGARLAAGGAALWTVRSHPPALTLFPVGAAPEVRPRVFWLPEDGRRSPQGTYSAPVWEDEGHVLFGHPPWHFPREPSIGVRLSLADGAVERLPAAGRSVLLVEPWLRTP</sequence>
<keyword evidence="3" id="KW-1185">Reference proteome</keyword>
<name>A0A919K3T3_9ACTN</name>